<keyword evidence="4 5" id="KW-0472">Membrane</keyword>
<dbReference type="AlphaFoldDB" id="A0A2W2FHY8"/>
<proteinExistence type="predicted"/>
<organism evidence="6 7">
    <name type="scientific">Spongiactinospora gelatinilytica</name>
    <dbReference type="NCBI Taxonomy" id="2666298"/>
    <lineage>
        <taxon>Bacteria</taxon>
        <taxon>Bacillati</taxon>
        <taxon>Actinomycetota</taxon>
        <taxon>Actinomycetes</taxon>
        <taxon>Streptosporangiales</taxon>
        <taxon>Streptosporangiaceae</taxon>
        <taxon>Spongiactinospora</taxon>
    </lineage>
</organism>
<evidence type="ECO:0000256" key="1">
    <source>
        <dbReference type="ARBA" id="ARBA00004141"/>
    </source>
</evidence>
<sequence length="163" mass="16996">MAAWARPRSSSISSDLATIDTARLSRWSAERSFSLVGGVVPMSLAASVLSVLVALVFLLAGAQKVLLRRSVTANLLRLGVGPALTRLIGALEIAGTFGLVAGLWLRPLAIAAATGLTLLLIGAVGYHLRARDFTHRRHRSHAVAPVLLAALTATTTALLLATS</sequence>
<dbReference type="InterPro" id="IPR032808">
    <property type="entry name" value="DoxX"/>
</dbReference>
<comment type="subcellular location">
    <subcellularLocation>
        <location evidence="1">Membrane</location>
        <topology evidence="1">Multi-pass membrane protein</topology>
    </subcellularLocation>
</comment>
<evidence type="ECO:0000256" key="3">
    <source>
        <dbReference type="ARBA" id="ARBA00022989"/>
    </source>
</evidence>
<evidence type="ECO:0000313" key="6">
    <source>
        <dbReference type="EMBL" id="PZG28215.1"/>
    </source>
</evidence>
<evidence type="ECO:0000256" key="5">
    <source>
        <dbReference type="SAM" id="Phobius"/>
    </source>
</evidence>
<evidence type="ECO:0008006" key="8">
    <source>
        <dbReference type="Google" id="ProtNLM"/>
    </source>
</evidence>
<dbReference type="Proteomes" id="UP000248544">
    <property type="component" value="Unassembled WGS sequence"/>
</dbReference>
<dbReference type="Pfam" id="PF13564">
    <property type="entry name" value="DoxX_2"/>
    <property type="match status" value="1"/>
</dbReference>
<feature type="transmembrane region" description="Helical" evidence="5">
    <location>
        <begin position="83"/>
        <end position="104"/>
    </location>
</feature>
<keyword evidence="3 5" id="KW-1133">Transmembrane helix</keyword>
<accession>A0A2W2FHY8</accession>
<keyword evidence="2 5" id="KW-0812">Transmembrane</keyword>
<comment type="caution">
    <text evidence="6">The sequence shown here is derived from an EMBL/GenBank/DDBJ whole genome shotgun (WGS) entry which is preliminary data.</text>
</comment>
<reference evidence="6 7" key="1">
    <citation type="submission" date="2018-01" db="EMBL/GenBank/DDBJ databases">
        <title>Draft genome sequence of Sphaerisporangium sp. 7K107.</title>
        <authorList>
            <person name="Sahin N."/>
            <person name="Saygin H."/>
            <person name="Ay H."/>
        </authorList>
    </citation>
    <scope>NUCLEOTIDE SEQUENCE [LARGE SCALE GENOMIC DNA]</scope>
    <source>
        <strain evidence="6 7">7K107</strain>
    </source>
</reference>
<protein>
    <recommendedName>
        <fullName evidence="8">DoxX family protein</fullName>
    </recommendedName>
</protein>
<evidence type="ECO:0000256" key="4">
    <source>
        <dbReference type="ARBA" id="ARBA00023136"/>
    </source>
</evidence>
<feature type="transmembrane region" description="Helical" evidence="5">
    <location>
        <begin position="110"/>
        <end position="128"/>
    </location>
</feature>
<evidence type="ECO:0000313" key="7">
    <source>
        <dbReference type="Proteomes" id="UP000248544"/>
    </source>
</evidence>
<feature type="transmembrane region" description="Helical" evidence="5">
    <location>
        <begin position="33"/>
        <end position="62"/>
    </location>
</feature>
<dbReference type="EMBL" id="POUA01000403">
    <property type="protein sequence ID" value="PZG28215.1"/>
    <property type="molecule type" value="Genomic_DNA"/>
</dbReference>
<keyword evidence="7" id="KW-1185">Reference proteome</keyword>
<gene>
    <name evidence="6" type="ORF">C1I98_32940</name>
</gene>
<evidence type="ECO:0000256" key="2">
    <source>
        <dbReference type="ARBA" id="ARBA00022692"/>
    </source>
</evidence>
<feature type="transmembrane region" description="Helical" evidence="5">
    <location>
        <begin position="140"/>
        <end position="161"/>
    </location>
</feature>
<dbReference type="GO" id="GO:0016020">
    <property type="term" value="C:membrane"/>
    <property type="evidence" value="ECO:0007669"/>
    <property type="project" value="UniProtKB-SubCell"/>
</dbReference>
<name>A0A2W2FHY8_9ACTN</name>